<organism evidence="2 3">
    <name type="scientific">Austropuccinia psidii MF-1</name>
    <dbReference type="NCBI Taxonomy" id="1389203"/>
    <lineage>
        <taxon>Eukaryota</taxon>
        <taxon>Fungi</taxon>
        <taxon>Dikarya</taxon>
        <taxon>Basidiomycota</taxon>
        <taxon>Pucciniomycotina</taxon>
        <taxon>Pucciniomycetes</taxon>
        <taxon>Pucciniales</taxon>
        <taxon>Sphaerophragmiaceae</taxon>
        <taxon>Austropuccinia</taxon>
    </lineage>
</organism>
<evidence type="ECO:0000313" key="2">
    <source>
        <dbReference type="EMBL" id="MBW0570042.1"/>
    </source>
</evidence>
<evidence type="ECO:0000313" key="3">
    <source>
        <dbReference type="Proteomes" id="UP000765509"/>
    </source>
</evidence>
<feature type="compositionally biased region" description="Polar residues" evidence="1">
    <location>
        <begin position="157"/>
        <end position="168"/>
    </location>
</feature>
<sequence length="286" mass="32894">MSPVNLRNLCFKGTSQRTEKACPEPGDLEEDTLNTVVDGKTLREIIPTMPFKFQFNRNLRPEDWKDIDQVLQLHQLFKERFQWSKDNKRFNLASHWAELGTGFQKICLKEIDLKTLMVITKGWNPTRHFRPLEVRANKIRENQATIQGIEGQLTQTAHTQIPSGSQEEFSGEDKDTRAKTGPLSTKAERDRPNDSEAFGLGERSTQEPEIVVHPSRISSPMNRNITPTQIEHNVFTPESNSNSDELWLQMSQFSEKTQKKFAKLEASHERMKTLTASMDKIVKTLQ</sequence>
<evidence type="ECO:0000256" key="1">
    <source>
        <dbReference type="SAM" id="MobiDB-lite"/>
    </source>
</evidence>
<feature type="region of interest" description="Disordered" evidence="1">
    <location>
        <begin position="157"/>
        <end position="207"/>
    </location>
</feature>
<dbReference type="AlphaFoldDB" id="A0A9Q3JWR1"/>
<reference evidence="2" key="1">
    <citation type="submission" date="2021-03" db="EMBL/GenBank/DDBJ databases">
        <title>Draft genome sequence of rust myrtle Austropuccinia psidii MF-1, a brazilian biotype.</title>
        <authorList>
            <person name="Quecine M.C."/>
            <person name="Pachon D.M.R."/>
            <person name="Bonatelli M.L."/>
            <person name="Correr F.H."/>
            <person name="Franceschini L.M."/>
            <person name="Leite T.F."/>
            <person name="Margarido G.R.A."/>
            <person name="Almeida C.A."/>
            <person name="Ferrarezi J.A."/>
            <person name="Labate C.A."/>
        </authorList>
    </citation>
    <scope>NUCLEOTIDE SEQUENCE</scope>
    <source>
        <strain evidence="2">MF-1</strain>
    </source>
</reference>
<gene>
    <name evidence="2" type="ORF">O181_109757</name>
</gene>
<accession>A0A9Q3JWR1</accession>
<keyword evidence="3" id="KW-1185">Reference proteome</keyword>
<proteinExistence type="predicted"/>
<name>A0A9Q3JWR1_9BASI</name>
<dbReference type="EMBL" id="AVOT02085530">
    <property type="protein sequence ID" value="MBW0570042.1"/>
    <property type="molecule type" value="Genomic_DNA"/>
</dbReference>
<dbReference type="Proteomes" id="UP000765509">
    <property type="component" value="Unassembled WGS sequence"/>
</dbReference>
<comment type="caution">
    <text evidence="2">The sequence shown here is derived from an EMBL/GenBank/DDBJ whole genome shotgun (WGS) entry which is preliminary data.</text>
</comment>
<protein>
    <submittedName>
        <fullName evidence="2">Uncharacterized protein</fullName>
    </submittedName>
</protein>